<gene>
    <name evidence="2" type="ORF">COV54_01925</name>
</gene>
<sequence>MALLIKQGLIYDGTDAPPVKQDIFIRGQQIVRLGSFSSKDAETVIDARGAVVTPGFIDLTNAADHYFSIFTDPFQEDLIKQGVTTIIGGNDGFSLAPFFSDSLNYLRRRKSVFQKINVHWQTVKEFLKVLEKRGLGVNFGTLVGYSTLRHFLGGEEFRDLTENELAFLKKIIIQSFKEGAFGLSLDLTRPETRFINNYEIKKLAEVAADFKKVYSLHSRYNFGQLKEGVEEVIKIASDSKGEVEINYFEPLKEFSPVYRETLKLIEKESAQTCLNFDVSPLGSVISPIDNFLPQSVQEGGREKMIEIISSFHWEKGLLEHFSQIEFLKEAIIASVPPTLKFLSGKSLKEFAQNQEINLEAALLKLMRITYLKASLFSPQVDNLSLEEAMLSPRSFISSTKNLAPSLAKLKNCQTFLQFIRWTESRKDLLPLEKAISKITAGPAQKYRIFKRGFIKENYYADVVILRGNEPSEVIINGRLVLKDGKPEKILAGKVLKS</sequence>
<dbReference type="Proteomes" id="UP000228867">
    <property type="component" value="Unassembled WGS sequence"/>
</dbReference>
<dbReference type="InterPro" id="IPR011059">
    <property type="entry name" value="Metal-dep_hydrolase_composite"/>
</dbReference>
<comment type="caution">
    <text evidence="2">The sequence shown here is derived from an EMBL/GenBank/DDBJ whole genome shotgun (WGS) entry which is preliminary data.</text>
</comment>
<evidence type="ECO:0000313" key="2">
    <source>
        <dbReference type="EMBL" id="PIR06900.1"/>
    </source>
</evidence>
<dbReference type="SUPFAM" id="SSF51556">
    <property type="entry name" value="Metallo-dependent hydrolases"/>
    <property type="match status" value="1"/>
</dbReference>
<dbReference type="PANTHER" id="PTHR11113">
    <property type="entry name" value="N-ACETYLGLUCOSAMINE-6-PHOSPHATE DEACETYLASE"/>
    <property type="match status" value="1"/>
</dbReference>
<evidence type="ECO:0000313" key="3">
    <source>
        <dbReference type="Proteomes" id="UP000228867"/>
    </source>
</evidence>
<evidence type="ECO:0000256" key="1">
    <source>
        <dbReference type="ARBA" id="ARBA00022801"/>
    </source>
</evidence>
<dbReference type="Gene3D" id="3.20.20.140">
    <property type="entry name" value="Metal-dependent hydrolases"/>
    <property type="match status" value="2"/>
</dbReference>
<protein>
    <recommendedName>
        <fullName evidence="4">Amidohydrolase 3 domain-containing protein</fullName>
    </recommendedName>
</protein>
<organism evidence="2 3">
    <name type="scientific">Candidatus Jorgensenbacteria bacterium CG11_big_fil_rev_8_21_14_0_20_38_23</name>
    <dbReference type="NCBI Taxonomy" id="1974594"/>
    <lineage>
        <taxon>Bacteria</taxon>
        <taxon>Candidatus Joergenseniibacteriota</taxon>
    </lineage>
</organism>
<dbReference type="SUPFAM" id="SSF51338">
    <property type="entry name" value="Composite domain of metallo-dependent hydrolases"/>
    <property type="match status" value="1"/>
</dbReference>
<evidence type="ECO:0008006" key="4">
    <source>
        <dbReference type="Google" id="ProtNLM"/>
    </source>
</evidence>
<dbReference type="EMBL" id="PCWR01000046">
    <property type="protein sequence ID" value="PIR06900.1"/>
    <property type="molecule type" value="Genomic_DNA"/>
</dbReference>
<accession>A0A2H0NDD1</accession>
<dbReference type="AlphaFoldDB" id="A0A2H0NDD1"/>
<dbReference type="GO" id="GO:0016810">
    <property type="term" value="F:hydrolase activity, acting on carbon-nitrogen (but not peptide) bonds"/>
    <property type="evidence" value="ECO:0007669"/>
    <property type="project" value="InterPro"/>
</dbReference>
<dbReference type="InterPro" id="IPR032466">
    <property type="entry name" value="Metal_Hydrolase"/>
</dbReference>
<name>A0A2H0NDD1_9BACT</name>
<dbReference type="Gene3D" id="2.30.40.10">
    <property type="entry name" value="Urease, subunit C, domain 1"/>
    <property type="match status" value="1"/>
</dbReference>
<proteinExistence type="predicted"/>
<reference evidence="2 3" key="1">
    <citation type="submission" date="2017-09" db="EMBL/GenBank/DDBJ databases">
        <title>Depth-based differentiation of microbial function through sediment-hosted aquifers and enrichment of novel symbionts in the deep terrestrial subsurface.</title>
        <authorList>
            <person name="Probst A.J."/>
            <person name="Ladd B."/>
            <person name="Jarett J.K."/>
            <person name="Geller-Mcgrath D.E."/>
            <person name="Sieber C.M."/>
            <person name="Emerson J.B."/>
            <person name="Anantharaman K."/>
            <person name="Thomas B.C."/>
            <person name="Malmstrom R."/>
            <person name="Stieglmeier M."/>
            <person name="Klingl A."/>
            <person name="Woyke T."/>
            <person name="Ryan C.M."/>
            <person name="Banfield J.F."/>
        </authorList>
    </citation>
    <scope>NUCLEOTIDE SEQUENCE [LARGE SCALE GENOMIC DNA]</scope>
    <source>
        <strain evidence="2">CG11_big_fil_rev_8_21_14_0_20_38_23</strain>
    </source>
</reference>
<keyword evidence="1" id="KW-0378">Hydrolase</keyword>